<dbReference type="SUPFAM" id="SSF53901">
    <property type="entry name" value="Thiolase-like"/>
    <property type="match status" value="1"/>
</dbReference>
<dbReference type="Pfam" id="PF00109">
    <property type="entry name" value="ketoacyl-synt"/>
    <property type="match status" value="1"/>
</dbReference>
<keyword evidence="4" id="KW-0012">Acyltransferase</keyword>
<dbReference type="SMART" id="SM00825">
    <property type="entry name" value="PKS_KS"/>
    <property type="match status" value="1"/>
</dbReference>
<keyword evidence="2 4" id="KW-0808">Transferase</keyword>
<dbReference type="PANTHER" id="PTHR11712">
    <property type="entry name" value="POLYKETIDE SYNTHASE-RELATED"/>
    <property type="match status" value="1"/>
</dbReference>
<dbReference type="PROSITE" id="PS52004">
    <property type="entry name" value="KS3_2"/>
    <property type="match status" value="1"/>
</dbReference>
<dbReference type="InterPro" id="IPR016039">
    <property type="entry name" value="Thiolase-like"/>
</dbReference>
<dbReference type="PROSITE" id="PS00606">
    <property type="entry name" value="KS3_1"/>
    <property type="match status" value="1"/>
</dbReference>
<dbReference type="CDD" id="cd00834">
    <property type="entry name" value="KAS_I_II"/>
    <property type="match status" value="1"/>
</dbReference>
<evidence type="ECO:0000256" key="1">
    <source>
        <dbReference type="ARBA" id="ARBA00008467"/>
    </source>
</evidence>
<evidence type="ECO:0000259" key="3">
    <source>
        <dbReference type="PROSITE" id="PS52004"/>
    </source>
</evidence>
<dbReference type="GO" id="GO:0004315">
    <property type="term" value="F:3-oxoacyl-[acyl-carrier-protein] synthase activity"/>
    <property type="evidence" value="ECO:0007669"/>
    <property type="project" value="UniProtKB-EC"/>
</dbReference>
<dbReference type="PANTHER" id="PTHR11712:SF320">
    <property type="entry name" value="BETA-KETOACYL SYNTHASE"/>
    <property type="match status" value="1"/>
</dbReference>
<proteinExistence type="inferred from homology"/>
<dbReference type="Gene3D" id="3.40.47.10">
    <property type="match status" value="1"/>
</dbReference>
<dbReference type="InterPro" id="IPR014030">
    <property type="entry name" value="Ketoacyl_synth_N"/>
</dbReference>
<accession>A0A3B1BWW9</accession>
<dbReference type="InterPro" id="IPR020841">
    <property type="entry name" value="PKS_Beta-ketoAc_synthase_dom"/>
</dbReference>
<dbReference type="AlphaFoldDB" id="A0A3B1BWW9"/>
<dbReference type="GO" id="GO:0005829">
    <property type="term" value="C:cytosol"/>
    <property type="evidence" value="ECO:0007669"/>
    <property type="project" value="TreeGrafter"/>
</dbReference>
<evidence type="ECO:0000256" key="2">
    <source>
        <dbReference type="ARBA" id="ARBA00022679"/>
    </source>
</evidence>
<dbReference type="EC" id="2.3.1.41" evidence="4"/>
<dbReference type="Pfam" id="PF02801">
    <property type="entry name" value="Ketoacyl-synt_C"/>
    <property type="match status" value="1"/>
</dbReference>
<dbReference type="GO" id="GO:0006633">
    <property type="term" value="P:fatty acid biosynthetic process"/>
    <property type="evidence" value="ECO:0007669"/>
    <property type="project" value="InterPro"/>
</dbReference>
<feature type="domain" description="Ketosynthase family 3 (KS3)" evidence="3">
    <location>
        <begin position="1"/>
        <end position="418"/>
    </location>
</feature>
<comment type="similarity">
    <text evidence="1">Belongs to the thiolase-like superfamily. Beta-ketoacyl-ACP synthases family.</text>
</comment>
<reference evidence="4" key="1">
    <citation type="submission" date="2018-06" db="EMBL/GenBank/DDBJ databases">
        <authorList>
            <person name="Zhirakovskaya E."/>
        </authorList>
    </citation>
    <scope>NUCLEOTIDE SEQUENCE</scope>
</reference>
<name>A0A3B1BWW9_9ZZZZ</name>
<dbReference type="NCBIfam" id="NF006618">
    <property type="entry name" value="PRK09185.1"/>
    <property type="match status" value="1"/>
</dbReference>
<organism evidence="4">
    <name type="scientific">hydrothermal vent metagenome</name>
    <dbReference type="NCBI Taxonomy" id="652676"/>
    <lineage>
        <taxon>unclassified sequences</taxon>
        <taxon>metagenomes</taxon>
        <taxon>ecological metagenomes</taxon>
    </lineage>
</organism>
<gene>
    <name evidence="4" type="ORF">MNBD_NITROSPINAE04-282</name>
</gene>
<dbReference type="InterPro" id="IPR018201">
    <property type="entry name" value="Ketoacyl_synth_AS"/>
</dbReference>
<dbReference type="InterPro" id="IPR014031">
    <property type="entry name" value="Ketoacyl_synth_C"/>
</dbReference>
<evidence type="ECO:0000313" key="4">
    <source>
        <dbReference type="EMBL" id="VAX15180.1"/>
    </source>
</evidence>
<sequence length="419" mass="45041">MDRQIFYDILNILFLTKSNVKPLVLSSYTILSSAGKGLASMEGALREERTGLAPLDLDFAHGLNTYIGRVEGLENSPITGRLERFDCRNNRLAQMCILQDGFEESVRKAIDRYGPDRISLVIGTSTSGILETELAYKNPSLENESVIRQFSDKFRYTHWFYSPAEYISEYFGLTGPAFTVSTACSSSAKAFAAAARHIEAGFADAAIVGGVDSLCMTTLYGFTSLNIVSAKPCKPCDRNRDGLSLGEAAGFALLERPEQVECGWREVFLSGYGESSDAHHMSAPHPKGIGAELAMRSALKMSGKSPEAIDYINMHGTATPANDTIEANAILRIFGPDTPCGSTKGWTGHTLGAAGIVESIISAICLKSGMIPGCLNMEEIDPDISCQIIASTMEAKVSTVLVNSFGFGGNNCSLVMEVG</sequence>
<dbReference type="EMBL" id="UOGA01000034">
    <property type="protein sequence ID" value="VAX15180.1"/>
    <property type="molecule type" value="Genomic_DNA"/>
</dbReference>
<dbReference type="InterPro" id="IPR000794">
    <property type="entry name" value="Beta-ketoacyl_synthase"/>
</dbReference>
<protein>
    <submittedName>
        <fullName evidence="4">3-oxoacyl-[ACP] synthase FabV like</fullName>
        <ecNumber evidence="4">2.3.1.41</ecNumber>
    </submittedName>
</protein>